<keyword evidence="7 11" id="KW-0479">Metal-binding</keyword>
<evidence type="ECO:0000256" key="7">
    <source>
        <dbReference type="ARBA" id="ARBA00022723"/>
    </source>
</evidence>
<dbReference type="FunFam" id="3.80.30.20:FF:000002">
    <property type="entry name" value="threonylcarbamoyladenosine tRNA methylthiotransferase isoform X2"/>
    <property type="match status" value="1"/>
</dbReference>
<comment type="cofactor">
    <cofactor evidence="11">
        <name>[4Fe-4S] cluster</name>
        <dbReference type="ChEBI" id="CHEBI:49883"/>
    </cofactor>
    <text evidence="11">Binds 1 or 2 [4Fe-4S] cluster. One cluster is coordinated with 3 cysteines and an exchangeable S-adenosyl-L-methionine.</text>
</comment>
<evidence type="ECO:0000256" key="3">
    <source>
        <dbReference type="ARBA" id="ARBA00022485"/>
    </source>
</evidence>
<evidence type="ECO:0000256" key="6">
    <source>
        <dbReference type="ARBA" id="ARBA00022694"/>
    </source>
</evidence>
<dbReference type="InterPro" id="IPR006466">
    <property type="entry name" value="MiaB-like_arc_euk"/>
</dbReference>
<dbReference type="Proteomes" id="UP000009231">
    <property type="component" value="Chromosome"/>
</dbReference>
<dbReference type="InterPro" id="IPR005839">
    <property type="entry name" value="Methylthiotransferase"/>
</dbReference>
<comment type="catalytic activity">
    <reaction evidence="10 11">
        <text>N(6)-L-threonylcarbamoyladenosine(37) in tRNA + (sulfur carrier)-SH + AH2 + 2 S-adenosyl-L-methionine = 2-methylsulfanyl-N(6)-L-threonylcarbamoyladenosine(37) in tRNA + (sulfur carrier)-H + 5'-deoxyadenosine + L-methionine + A + S-adenosyl-L-homocysteine + 2 H(+)</text>
        <dbReference type="Rhea" id="RHEA:37075"/>
        <dbReference type="Rhea" id="RHEA-COMP:10163"/>
        <dbReference type="Rhea" id="RHEA-COMP:11092"/>
        <dbReference type="Rhea" id="RHEA-COMP:14737"/>
        <dbReference type="Rhea" id="RHEA-COMP:14739"/>
        <dbReference type="ChEBI" id="CHEBI:13193"/>
        <dbReference type="ChEBI" id="CHEBI:15378"/>
        <dbReference type="ChEBI" id="CHEBI:17319"/>
        <dbReference type="ChEBI" id="CHEBI:17499"/>
        <dbReference type="ChEBI" id="CHEBI:29917"/>
        <dbReference type="ChEBI" id="CHEBI:57844"/>
        <dbReference type="ChEBI" id="CHEBI:57856"/>
        <dbReference type="ChEBI" id="CHEBI:59789"/>
        <dbReference type="ChEBI" id="CHEBI:64428"/>
        <dbReference type="ChEBI" id="CHEBI:74418"/>
        <dbReference type="ChEBI" id="CHEBI:74420"/>
        <dbReference type="EC" id="2.8.4.5"/>
    </reaction>
</comment>
<dbReference type="OrthoDB" id="372134at2157"/>
<dbReference type="GO" id="GO:0035598">
    <property type="term" value="F:tRNA (N(6)-L-threonylcarbamoyladenosine(37)-C(2))-methylthiotransferase activity"/>
    <property type="evidence" value="ECO:0007669"/>
    <property type="project" value="UniProtKB-UniRule"/>
</dbReference>
<comment type="similarity">
    <text evidence="2 11">Belongs to the methylthiotransferase family. CDKAL1 subfamily.</text>
</comment>
<feature type="domain" description="MTTase N-terminal" evidence="13">
    <location>
        <begin position="1"/>
        <end position="113"/>
    </location>
</feature>
<dbReference type="eggNOG" id="arCOG01358">
    <property type="taxonomic scope" value="Archaea"/>
</dbReference>
<dbReference type="InterPro" id="IPR038135">
    <property type="entry name" value="Methylthiotransferase_N_sf"/>
</dbReference>
<dbReference type="SFLD" id="SFLDG01082">
    <property type="entry name" value="B12-binding_domain_containing"/>
    <property type="match status" value="1"/>
</dbReference>
<dbReference type="FunFam" id="3.40.50.12160:FF:000003">
    <property type="entry name" value="CDK5 regulatory subunit-associated protein 1"/>
    <property type="match status" value="1"/>
</dbReference>
<dbReference type="PROSITE" id="PS01278">
    <property type="entry name" value="MTTASE_RADICAL"/>
    <property type="match status" value="1"/>
</dbReference>
<sequence>MNIYIETFGCTFNQADSQIMAGLLKENQEKIVSKPEDADVIIINTCYVKHPTEQKAINRIHKVQKQFPDKKLIISGCMVEIDKKKLQKAAPNASWIGPHKVTSTPEIVKSVFNGENVRSIGYGTDCKVCLPKIRSNPFIHIVQICEGCNGDCSYCCTRFARGSLQSYPTELIKREVEEAVAEGCVEIQITAQDTAAYGKDTGTSLSKLINEITTIEGDFKIRVGMMHPKSIMDDVDGIIKAFKNEKVYKFLHIPIQSGNDDVLRDMNRGHTVADFKDVVSKFKENIPEMSISTDVIVGYPTEDEDAFKDTLNLVADIRPDFINISKYGHRPGTRSSLMEEISHESMKKRSKSLNDLKTAISYENNLKMLGSTQNVVITGKGSKGGYISRANSYKQVIVENAVIGSFSEAKIIDAKSTYLMGNLIH</sequence>
<evidence type="ECO:0000259" key="12">
    <source>
        <dbReference type="PROSITE" id="PS50926"/>
    </source>
</evidence>
<dbReference type="STRING" id="868131.MSWAN_0679"/>
<dbReference type="SFLD" id="SFLDG01061">
    <property type="entry name" value="methylthiotransferase"/>
    <property type="match status" value="1"/>
</dbReference>
<dbReference type="InterPro" id="IPR058240">
    <property type="entry name" value="rSAM_sf"/>
</dbReference>
<feature type="domain" description="Radical SAM core" evidence="14">
    <location>
        <begin position="134"/>
        <end position="367"/>
    </location>
</feature>
<accession>F6D6K1</accession>
<dbReference type="InterPro" id="IPR007197">
    <property type="entry name" value="rSAM"/>
</dbReference>
<dbReference type="AlphaFoldDB" id="F6D6K1"/>
<dbReference type="PANTHER" id="PTHR11918">
    <property type="entry name" value="RADICAL SAM PROTEINS"/>
    <property type="match status" value="1"/>
</dbReference>
<dbReference type="InterPro" id="IPR006638">
    <property type="entry name" value="Elp3/MiaA/NifB-like_rSAM"/>
</dbReference>
<evidence type="ECO:0000256" key="8">
    <source>
        <dbReference type="ARBA" id="ARBA00023004"/>
    </source>
</evidence>
<organism evidence="15 16">
    <name type="scientific">Methanobacterium paludis (strain DSM 25820 / JCM 18151 / SWAN1)</name>
    <dbReference type="NCBI Taxonomy" id="868131"/>
    <lineage>
        <taxon>Archaea</taxon>
        <taxon>Methanobacteriati</taxon>
        <taxon>Methanobacteriota</taxon>
        <taxon>Methanomada group</taxon>
        <taxon>Methanobacteria</taxon>
        <taxon>Methanobacteriales</taxon>
        <taxon>Methanobacteriaceae</taxon>
        <taxon>Methanobacterium</taxon>
    </lineage>
</organism>
<dbReference type="PROSITE" id="PS51918">
    <property type="entry name" value="RADICAL_SAM"/>
    <property type="match status" value="1"/>
</dbReference>
<keyword evidence="5 11" id="KW-0949">S-adenosyl-L-methionine</keyword>
<dbReference type="PROSITE" id="PS50926">
    <property type="entry name" value="TRAM"/>
    <property type="match status" value="1"/>
</dbReference>
<dbReference type="Gene3D" id="3.80.30.20">
    <property type="entry name" value="tm_1862 like domain"/>
    <property type="match status" value="1"/>
</dbReference>
<dbReference type="HOGENOM" id="CLU_018697_4_2_2"/>
<evidence type="ECO:0000256" key="2">
    <source>
        <dbReference type="ARBA" id="ARBA00008616"/>
    </source>
</evidence>
<evidence type="ECO:0000259" key="14">
    <source>
        <dbReference type="PROSITE" id="PS51918"/>
    </source>
</evidence>
<dbReference type="EC" id="2.8.4.5" evidence="11"/>
<dbReference type="Pfam" id="PF01938">
    <property type="entry name" value="TRAM"/>
    <property type="match status" value="1"/>
</dbReference>
<evidence type="ECO:0000256" key="4">
    <source>
        <dbReference type="ARBA" id="ARBA00022679"/>
    </source>
</evidence>
<evidence type="ECO:0000313" key="16">
    <source>
        <dbReference type="Proteomes" id="UP000009231"/>
    </source>
</evidence>
<gene>
    <name evidence="15" type="ordered locus">MSWAN_0679</name>
</gene>
<dbReference type="NCBIfam" id="TIGR00089">
    <property type="entry name" value="MiaB/RimO family radical SAM methylthiotransferase"/>
    <property type="match status" value="1"/>
</dbReference>
<keyword evidence="4 11" id="KW-0808">Transferase</keyword>
<evidence type="ECO:0000256" key="11">
    <source>
        <dbReference type="RuleBase" id="RU368081"/>
    </source>
</evidence>
<reference evidence="15 16" key="1">
    <citation type="journal article" date="2014" name="Int. J. Syst. Evol. Microbiol.">
        <title>Methanobacterium paludis sp. nov. and a novel strain of Methanobacterium lacus isolated from northern peatlands.</title>
        <authorList>
            <person name="Cadillo-Quiroz H."/>
            <person name="Brauer S.L."/>
            <person name="Goodson N."/>
            <person name="Yavitt J.B."/>
            <person name="Zinder S.H."/>
        </authorList>
    </citation>
    <scope>NUCLEOTIDE SEQUENCE [LARGE SCALE GENOMIC DNA]</scope>
    <source>
        <strain evidence="16">DSM 25820 / JCM 18151 / SWAN1</strain>
    </source>
</reference>
<dbReference type="RefSeq" id="WP_013825216.1">
    <property type="nucleotide sequence ID" value="NC_015574.1"/>
</dbReference>
<name>F6D6K1_METPW</name>
<keyword evidence="8 11" id="KW-0408">Iron</keyword>
<dbReference type="PROSITE" id="PS51449">
    <property type="entry name" value="MTTASE_N"/>
    <property type="match status" value="1"/>
</dbReference>
<evidence type="ECO:0000256" key="10">
    <source>
        <dbReference type="ARBA" id="ARBA00051661"/>
    </source>
</evidence>
<evidence type="ECO:0000256" key="1">
    <source>
        <dbReference type="ARBA" id="ARBA00002399"/>
    </source>
</evidence>
<dbReference type="InterPro" id="IPR023404">
    <property type="entry name" value="rSAM_horseshoe"/>
</dbReference>
<dbReference type="GO" id="GO:0046872">
    <property type="term" value="F:metal ion binding"/>
    <property type="evidence" value="ECO:0007669"/>
    <property type="project" value="UniProtKB-UniRule"/>
</dbReference>
<dbReference type="InterPro" id="IPR002792">
    <property type="entry name" value="TRAM_dom"/>
</dbReference>
<keyword evidence="3 11" id="KW-0004">4Fe-4S</keyword>
<dbReference type="Gene3D" id="3.40.50.12160">
    <property type="entry name" value="Methylthiotransferase, N-terminal domain"/>
    <property type="match status" value="1"/>
</dbReference>
<evidence type="ECO:0000313" key="15">
    <source>
        <dbReference type="EMBL" id="AEG17714.1"/>
    </source>
</evidence>
<keyword evidence="9 11" id="KW-0411">Iron-sulfur</keyword>
<feature type="domain" description="TRAM" evidence="12">
    <location>
        <begin position="366"/>
        <end position="425"/>
    </location>
</feature>
<dbReference type="InterPro" id="IPR020612">
    <property type="entry name" value="Methylthiotransferase_CS"/>
</dbReference>
<dbReference type="Pfam" id="PF00919">
    <property type="entry name" value="UPF0004"/>
    <property type="match status" value="1"/>
</dbReference>
<comment type="function">
    <text evidence="1 11">Catalyzes the methylthiolation of N6-threonylcarbamoyladenosine (t(6)A), leading to the formation of 2-methylthio-N6-threonylcarbamoyladenosine (ms(2)t(6)A) at position 37 in tRNAs that read codons beginning with adenine.</text>
</comment>
<dbReference type="InterPro" id="IPR013848">
    <property type="entry name" value="Methylthiotransferase_N"/>
</dbReference>
<dbReference type="KEGG" id="mew:MSWAN_0679"/>
<dbReference type="CDD" id="cd01335">
    <property type="entry name" value="Radical_SAM"/>
    <property type="match status" value="1"/>
</dbReference>
<dbReference type="SUPFAM" id="SSF102114">
    <property type="entry name" value="Radical SAM enzymes"/>
    <property type="match status" value="1"/>
</dbReference>
<dbReference type="Pfam" id="PF04055">
    <property type="entry name" value="Radical_SAM"/>
    <property type="match status" value="1"/>
</dbReference>
<dbReference type="PANTHER" id="PTHR11918:SF45">
    <property type="entry name" value="THREONYLCARBAMOYLADENOSINE TRNA METHYLTHIOTRANSFERASE"/>
    <property type="match status" value="1"/>
</dbReference>
<dbReference type="NCBIfam" id="TIGR01578">
    <property type="entry name" value="MiaB-like-B"/>
    <property type="match status" value="1"/>
</dbReference>
<proteinExistence type="inferred from homology"/>
<keyword evidence="16" id="KW-1185">Reference proteome</keyword>
<evidence type="ECO:0000256" key="5">
    <source>
        <dbReference type="ARBA" id="ARBA00022691"/>
    </source>
</evidence>
<dbReference type="EMBL" id="CP002772">
    <property type="protein sequence ID" value="AEG17714.1"/>
    <property type="molecule type" value="Genomic_DNA"/>
</dbReference>
<evidence type="ECO:0000259" key="13">
    <source>
        <dbReference type="PROSITE" id="PS51449"/>
    </source>
</evidence>
<evidence type="ECO:0000256" key="9">
    <source>
        <dbReference type="ARBA" id="ARBA00023014"/>
    </source>
</evidence>
<protein>
    <recommendedName>
        <fullName evidence="11">tRNA-t(6)A37 methylthiotransferase</fullName>
        <ecNumber evidence="11">2.8.4.5</ecNumber>
    </recommendedName>
</protein>
<dbReference type="SFLD" id="SFLDS00029">
    <property type="entry name" value="Radical_SAM"/>
    <property type="match status" value="1"/>
</dbReference>
<dbReference type="GeneID" id="10668169"/>
<dbReference type="SMART" id="SM00729">
    <property type="entry name" value="Elp3"/>
    <property type="match status" value="1"/>
</dbReference>
<keyword evidence="6 11" id="KW-0819">tRNA processing</keyword>
<dbReference type="GO" id="GO:0051539">
    <property type="term" value="F:4 iron, 4 sulfur cluster binding"/>
    <property type="evidence" value="ECO:0007669"/>
    <property type="project" value="UniProtKB-UniRule"/>
</dbReference>